<dbReference type="Gene3D" id="1.10.260.40">
    <property type="entry name" value="lambda repressor-like DNA-binding domains"/>
    <property type="match status" value="1"/>
</dbReference>
<dbReference type="Pfam" id="PF00356">
    <property type="entry name" value="LacI"/>
    <property type="match status" value="1"/>
</dbReference>
<dbReference type="GO" id="GO:0003677">
    <property type="term" value="F:DNA binding"/>
    <property type="evidence" value="ECO:0007669"/>
    <property type="project" value="UniProtKB-KW"/>
</dbReference>
<dbReference type="PRINTS" id="PR00036">
    <property type="entry name" value="HTHLACI"/>
</dbReference>
<keyword evidence="4" id="KW-0804">Transcription</keyword>
<evidence type="ECO:0000256" key="3">
    <source>
        <dbReference type="ARBA" id="ARBA00023125"/>
    </source>
</evidence>
<evidence type="ECO:0000256" key="4">
    <source>
        <dbReference type="ARBA" id="ARBA00023163"/>
    </source>
</evidence>
<protein>
    <submittedName>
        <fullName evidence="6">LacI family DNA-binding transcriptional regulator</fullName>
    </submittedName>
</protein>
<evidence type="ECO:0000256" key="2">
    <source>
        <dbReference type="ARBA" id="ARBA00023015"/>
    </source>
</evidence>
<evidence type="ECO:0000259" key="5">
    <source>
        <dbReference type="PROSITE" id="PS50932"/>
    </source>
</evidence>
<dbReference type="PROSITE" id="PS50932">
    <property type="entry name" value="HTH_LACI_2"/>
    <property type="match status" value="1"/>
</dbReference>
<dbReference type="SUPFAM" id="SSF47413">
    <property type="entry name" value="lambda repressor-like DNA-binding domains"/>
    <property type="match status" value="1"/>
</dbReference>
<dbReference type="SUPFAM" id="SSF53822">
    <property type="entry name" value="Periplasmic binding protein-like I"/>
    <property type="match status" value="1"/>
</dbReference>
<dbReference type="CDD" id="cd06267">
    <property type="entry name" value="PBP1_LacI_sugar_binding-like"/>
    <property type="match status" value="1"/>
</dbReference>
<dbReference type="InterPro" id="IPR010982">
    <property type="entry name" value="Lambda_DNA-bd_dom_sf"/>
</dbReference>
<dbReference type="InterPro" id="IPR028082">
    <property type="entry name" value="Peripla_BP_I"/>
</dbReference>
<keyword evidence="7" id="KW-1185">Reference proteome</keyword>
<evidence type="ECO:0000256" key="1">
    <source>
        <dbReference type="ARBA" id="ARBA00022491"/>
    </source>
</evidence>
<evidence type="ECO:0000313" key="6">
    <source>
        <dbReference type="EMBL" id="NTS66750.1"/>
    </source>
</evidence>
<sequence length="353" mass="36679">MNVTGAPAGKTSAAANATIRDVAREAGVSVASVSRALNGLVTVRPEMRRHVEEVAARLGYVPHAGARNLSLARSGAIGVVLPDLHGEFYSELLRGMDGEARVRGLHLMLMVMHDDQSRGVAALQSMRGRVDGLVLMAPHLPADELLRHLPAGMPVVLLNCAADARASLRIDNAAGAEAMVDHLIASGRRAIVHVAGPAGNVDAQERLRGARAACVRAGVNLRVLPGDFDQGSGTRAVATLLAEGAVFDAIFAANDMMAIGAMMALREAGVAVPDRVAIAGFDDIPLAALISPALTTLSIDIADFGSSAVARLAQVIAGDDDGAPERRAPVLVARQSTQITNTIPADRAHREEA</sequence>
<dbReference type="CDD" id="cd01392">
    <property type="entry name" value="HTH_LacI"/>
    <property type="match status" value="1"/>
</dbReference>
<dbReference type="PANTHER" id="PTHR30146">
    <property type="entry name" value="LACI-RELATED TRANSCRIPTIONAL REPRESSOR"/>
    <property type="match status" value="1"/>
</dbReference>
<dbReference type="RefSeq" id="WP_174195232.1">
    <property type="nucleotide sequence ID" value="NZ_JABULH010000015.1"/>
</dbReference>
<proteinExistence type="predicted"/>
<keyword evidence="2" id="KW-0805">Transcription regulation</keyword>
<dbReference type="InterPro" id="IPR000843">
    <property type="entry name" value="HTH_LacI"/>
</dbReference>
<dbReference type="Pfam" id="PF13377">
    <property type="entry name" value="Peripla_BP_3"/>
    <property type="match status" value="1"/>
</dbReference>
<dbReference type="SMART" id="SM00354">
    <property type="entry name" value="HTH_LACI"/>
    <property type="match status" value="1"/>
</dbReference>
<dbReference type="PANTHER" id="PTHR30146:SF151">
    <property type="entry name" value="HTH-TYPE TRANSCRIPTIONAL REPRESSOR CYTR"/>
    <property type="match status" value="1"/>
</dbReference>
<feature type="domain" description="HTH lacI-type" evidence="5">
    <location>
        <begin position="17"/>
        <end position="71"/>
    </location>
</feature>
<dbReference type="Gene3D" id="3.40.50.2300">
    <property type="match status" value="2"/>
</dbReference>
<name>A0ABX2JMP9_9SPHN</name>
<dbReference type="EMBL" id="JABULH010000015">
    <property type="protein sequence ID" value="NTS66750.1"/>
    <property type="molecule type" value="Genomic_DNA"/>
</dbReference>
<dbReference type="PROSITE" id="PS00356">
    <property type="entry name" value="HTH_LACI_1"/>
    <property type="match status" value="1"/>
</dbReference>
<comment type="caution">
    <text evidence="6">The sequence shown here is derived from an EMBL/GenBank/DDBJ whole genome shotgun (WGS) entry which is preliminary data.</text>
</comment>
<keyword evidence="1" id="KW-0678">Repressor</keyword>
<organism evidence="6 7">
    <name type="scientific">Sphingomonas hominis</name>
    <dbReference type="NCBI Taxonomy" id="2741495"/>
    <lineage>
        <taxon>Bacteria</taxon>
        <taxon>Pseudomonadati</taxon>
        <taxon>Pseudomonadota</taxon>
        <taxon>Alphaproteobacteria</taxon>
        <taxon>Sphingomonadales</taxon>
        <taxon>Sphingomonadaceae</taxon>
        <taxon>Sphingomonas</taxon>
    </lineage>
</organism>
<dbReference type="InterPro" id="IPR046335">
    <property type="entry name" value="LacI/GalR-like_sensor"/>
</dbReference>
<keyword evidence="3 6" id="KW-0238">DNA-binding</keyword>
<reference evidence="6 7" key="1">
    <citation type="submission" date="2020-06" db="EMBL/GenBank/DDBJ databases">
        <title>Sphingomonas hominis sp. nov., a member of the Sphingomonas, isolated from the hair of a 22-year-old girl.</title>
        <authorList>
            <person name="Zhang D.-F."/>
            <person name="Cui X.-W."/>
        </authorList>
    </citation>
    <scope>NUCLEOTIDE SEQUENCE [LARGE SCALE GENOMIC DNA]</scope>
    <source>
        <strain evidence="6 7">HHU CXW</strain>
    </source>
</reference>
<dbReference type="Proteomes" id="UP000621447">
    <property type="component" value="Unassembled WGS sequence"/>
</dbReference>
<evidence type="ECO:0000313" key="7">
    <source>
        <dbReference type="Proteomes" id="UP000621447"/>
    </source>
</evidence>
<accession>A0ABX2JMP9</accession>
<gene>
    <name evidence="6" type="ORF">HRV97_16535</name>
</gene>